<evidence type="ECO:0000313" key="5">
    <source>
        <dbReference type="EMBL" id="GAA2971575.1"/>
    </source>
</evidence>
<comment type="caution">
    <text evidence="5">The sequence shown here is derived from an EMBL/GenBank/DDBJ whole genome shotgun (WGS) entry which is preliminary data.</text>
</comment>
<gene>
    <name evidence="5" type="ORF">GCM10010446_65370</name>
</gene>
<dbReference type="RefSeq" id="WP_344500396.1">
    <property type="nucleotide sequence ID" value="NZ_BAAAUD010000104.1"/>
</dbReference>
<proteinExistence type="predicted"/>
<evidence type="ECO:0000313" key="6">
    <source>
        <dbReference type="Proteomes" id="UP001500403"/>
    </source>
</evidence>
<dbReference type="Pfam" id="PF07729">
    <property type="entry name" value="FCD"/>
    <property type="match status" value="1"/>
</dbReference>
<dbReference type="Gene3D" id="1.20.120.530">
    <property type="entry name" value="GntR ligand-binding domain-like"/>
    <property type="match status" value="1"/>
</dbReference>
<keyword evidence="1" id="KW-0805">Transcription regulation</keyword>
<keyword evidence="2" id="KW-0238">DNA-binding</keyword>
<dbReference type="SUPFAM" id="SSF48008">
    <property type="entry name" value="GntR ligand-binding domain-like"/>
    <property type="match status" value="1"/>
</dbReference>
<dbReference type="PANTHER" id="PTHR43537">
    <property type="entry name" value="TRANSCRIPTIONAL REGULATOR, GNTR FAMILY"/>
    <property type="match status" value="1"/>
</dbReference>
<dbReference type="InterPro" id="IPR008920">
    <property type="entry name" value="TF_FadR/GntR_C"/>
</dbReference>
<organism evidence="5 6">
    <name type="scientific">Streptomyces enissocaesilis</name>
    <dbReference type="NCBI Taxonomy" id="332589"/>
    <lineage>
        <taxon>Bacteria</taxon>
        <taxon>Bacillati</taxon>
        <taxon>Actinomycetota</taxon>
        <taxon>Actinomycetes</taxon>
        <taxon>Kitasatosporales</taxon>
        <taxon>Streptomycetaceae</taxon>
        <taxon>Streptomyces</taxon>
        <taxon>Streptomyces rochei group</taxon>
    </lineage>
</organism>
<evidence type="ECO:0000256" key="1">
    <source>
        <dbReference type="ARBA" id="ARBA00023015"/>
    </source>
</evidence>
<protein>
    <recommendedName>
        <fullName evidence="4">GntR C-terminal domain-containing protein</fullName>
    </recommendedName>
</protein>
<dbReference type="SMART" id="SM00895">
    <property type="entry name" value="FCD"/>
    <property type="match status" value="1"/>
</dbReference>
<keyword evidence="6" id="KW-1185">Reference proteome</keyword>
<keyword evidence="3" id="KW-0804">Transcription</keyword>
<evidence type="ECO:0000256" key="2">
    <source>
        <dbReference type="ARBA" id="ARBA00023125"/>
    </source>
</evidence>
<dbReference type="InterPro" id="IPR011711">
    <property type="entry name" value="GntR_C"/>
</dbReference>
<evidence type="ECO:0000256" key="3">
    <source>
        <dbReference type="ARBA" id="ARBA00023163"/>
    </source>
</evidence>
<dbReference type="EMBL" id="BAAAUD010000104">
    <property type="protein sequence ID" value="GAA2971575.1"/>
    <property type="molecule type" value="Genomic_DNA"/>
</dbReference>
<reference evidence="5 6" key="1">
    <citation type="journal article" date="2019" name="Int. J. Syst. Evol. Microbiol.">
        <title>The Global Catalogue of Microorganisms (GCM) 10K type strain sequencing project: providing services to taxonomists for standard genome sequencing and annotation.</title>
        <authorList>
            <consortium name="The Broad Institute Genomics Platform"/>
            <consortium name="The Broad Institute Genome Sequencing Center for Infectious Disease"/>
            <person name="Wu L."/>
            <person name="Ma J."/>
        </authorList>
    </citation>
    <scope>NUCLEOTIDE SEQUENCE [LARGE SCALE GENOMIC DNA]</scope>
    <source>
        <strain evidence="5 6">JCM 9088</strain>
    </source>
</reference>
<name>A0ABN3XQ52_9ACTN</name>
<accession>A0ABN3XQ52</accession>
<feature type="domain" description="GntR C-terminal" evidence="4">
    <location>
        <begin position="3"/>
        <end position="124"/>
    </location>
</feature>
<dbReference type="PANTHER" id="PTHR43537:SF5">
    <property type="entry name" value="UXU OPERON TRANSCRIPTIONAL REGULATOR"/>
    <property type="match status" value="1"/>
</dbReference>
<dbReference type="Proteomes" id="UP001500403">
    <property type="component" value="Unassembled WGS sequence"/>
</dbReference>
<evidence type="ECO:0000259" key="4">
    <source>
        <dbReference type="SMART" id="SM00895"/>
    </source>
</evidence>
<sequence length="124" mass="13660">MRDALQIRCRLEPESAAEATRRKDDALVEDLAQLVARMEDAFSDPSAFLVADVAFHERIARAAGNRVLLRVIEAMREPAYSGSEFTSQTPAALRSGFEDHLRIHRAIAGGDPETVRSTTARHGT</sequence>